<feature type="DNA-binding region" description="H-T-H motif" evidence="4">
    <location>
        <begin position="41"/>
        <end position="60"/>
    </location>
</feature>
<dbReference type="Gene3D" id="1.10.357.10">
    <property type="entry name" value="Tetracycline Repressor, domain 2"/>
    <property type="match status" value="1"/>
</dbReference>
<dbReference type="InterPro" id="IPR049445">
    <property type="entry name" value="TetR_SbtR-like_C"/>
</dbReference>
<keyword evidence="7" id="KW-1185">Reference proteome</keyword>
<dbReference type="RefSeq" id="WP_193926786.1">
    <property type="nucleotide sequence ID" value="NZ_JADEYC010000005.1"/>
</dbReference>
<dbReference type="InterPro" id="IPR001647">
    <property type="entry name" value="HTH_TetR"/>
</dbReference>
<keyword evidence="1" id="KW-0805">Transcription regulation</keyword>
<name>A0A929B7N0_9PSEU</name>
<dbReference type="PROSITE" id="PS01081">
    <property type="entry name" value="HTH_TETR_1"/>
    <property type="match status" value="1"/>
</dbReference>
<dbReference type="InterPro" id="IPR050109">
    <property type="entry name" value="HTH-type_TetR-like_transc_reg"/>
</dbReference>
<dbReference type="GO" id="GO:0000976">
    <property type="term" value="F:transcription cis-regulatory region binding"/>
    <property type="evidence" value="ECO:0007669"/>
    <property type="project" value="TreeGrafter"/>
</dbReference>
<evidence type="ECO:0000313" key="6">
    <source>
        <dbReference type="EMBL" id="MBE9373330.1"/>
    </source>
</evidence>
<keyword evidence="2 4" id="KW-0238">DNA-binding</keyword>
<comment type="caution">
    <text evidence="6">The sequence shown here is derived from an EMBL/GenBank/DDBJ whole genome shotgun (WGS) entry which is preliminary data.</text>
</comment>
<dbReference type="SUPFAM" id="SSF48498">
    <property type="entry name" value="Tetracyclin repressor-like, C-terminal domain"/>
    <property type="match status" value="1"/>
</dbReference>
<evidence type="ECO:0000256" key="3">
    <source>
        <dbReference type="ARBA" id="ARBA00023163"/>
    </source>
</evidence>
<dbReference type="InterPro" id="IPR023772">
    <property type="entry name" value="DNA-bd_HTH_TetR-type_CS"/>
</dbReference>
<evidence type="ECO:0000256" key="4">
    <source>
        <dbReference type="PROSITE-ProRule" id="PRU00335"/>
    </source>
</evidence>
<reference evidence="6" key="1">
    <citation type="submission" date="2020-10" db="EMBL/GenBank/DDBJ databases">
        <title>Diversity and distribution of actinomycetes associated with coral in the coast of Hainan.</title>
        <authorList>
            <person name="Li F."/>
        </authorList>
    </citation>
    <scope>NUCLEOTIDE SEQUENCE</scope>
    <source>
        <strain evidence="6">HNM0983</strain>
    </source>
</reference>
<dbReference type="PRINTS" id="PR00455">
    <property type="entry name" value="HTHTETR"/>
</dbReference>
<dbReference type="Proteomes" id="UP000598360">
    <property type="component" value="Unassembled WGS sequence"/>
</dbReference>
<dbReference type="PROSITE" id="PS50977">
    <property type="entry name" value="HTH_TETR_2"/>
    <property type="match status" value="1"/>
</dbReference>
<dbReference type="InterPro" id="IPR036271">
    <property type="entry name" value="Tet_transcr_reg_TetR-rel_C_sf"/>
</dbReference>
<evidence type="ECO:0000256" key="1">
    <source>
        <dbReference type="ARBA" id="ARBA00023015"/>
    </source>
</evidence>
<dbReference type="AlphaFoldDB" id="A0A929B7N0"/>
<dbReference type="PANTHER" id="PTHR30055:SF234">
    <property type="entry name" value="HTH-TYPE TRANSCRIPTIONAL REGULATOR BETI"/>
    <property type="match status" value="1"/>
</dbReference>
<accession>A0A929B7N0</accession>
<dbReference type="PANTHER" id="PTHR30055">
    <property type="entry name" value="HTH-TYPE TRANSCRIPTIONAL REGULATOR RUTR"/>
    <property type="match status" value="1"/>
</dbReference>
<evidence type="ECO:0000259" key="5">
    <source>
        <dbReference type="PROSITE" id="PS50977"/>
    </source>
</evidence>
<evidence type="ECO:0000256" key="2">
    <source>
        <dbReference type="ARBA" id="ARBA00023125"/>
    </source>
</evidence>
<dbReference type="Pfam" id="PF00440">
    <property type="entry name" value="TetR_N"/>
    <property type="match status" value="1"/>
</dbReference>
<keyword evidence="3" id="KW-0804">Transcription</keyword>
<gene>
    <name evidence="6" type="ORF">IQ251_02610</name>
</gene>
<dbReference type="SUPFAM" id="SSF46689">
    <property type="entry name" value="Homeodomain-like"/>
    <property type="match status" value="1"/>
</dbReference>
<dbReference type="GO" id="GO:0003700">
    <property type="term" value="F:DNA-binding transcription factor activity"/>
    <property type="evidence" value="ECO:0007669"/>
    <property type="project" value="TreeGrafter"/>
</dbReference>
<dbReference type="Pfam" id="PF21597">
    <property type="entry name" value="TetR_C_43"/>
    <property type="match status" value="1"/>
</dbReference>
<dbReference type="InterPro" id="IPR009057">
    <property type="entry name" value="Homeodomain-like_sf"/>
</dbReference>
<evidence type="ECO:0000313" key="7">
    <source>
        <dbReference type="Proteomes" id="UP000598360"/>
    </source>
</evidence>
<dbReference type="EMBL" id="JADEYC010000005">
    <property type="protein sequence ID" value="MBE9373330.1"/>
    <property type="molecule type" value="Genomic_DNA"/>
</dbReference>
<sequence length="222" mass="24356">MSGGHAERGAGRPLRRDAERNRRRILTAAREVFAARGLGATLDDVAQRAGLGVGTVYRRFSDKASLVDALFHDRIDDLVALAETALSEPDSWRGFTTFMERSSELLTDDIGLRDVVLGSTAGGKSVANARERLDPVLLRLLRRAQDDGHLRPDVRPVDVLMLNLMIGSVVDYTDHVRSGAWRRYLAVLIDGLRAGARTSPLPDALADADVEAAMRTWSTKRP</sequence>
<protein>
    <submittedName>
        <fullName evidence="6">Helix-turn-helix transcriptional regulator</fullName>
    </submittedName>
</protein>
<proteinExistence type="predicted"/>
<feature type="domain" description="HTH tetR-type" evidence="5">
    <location>
        <begin position="19"/>
        <end position="78"/>
    </location>
</feature>
<organism evidence="6 7">
    <name type="scientific">Saccharopolyspora montiporae</name>
    <dbReference type="NCBI Taxonomy" id="2781240"/>
    <lineage>
        <taxon>Bacteria</taxon>
        <taxon>Bacillati</taxon>
        <taxon>Actinomycetota</taxon>
        <taxon>Actinomycetes</taxon>
        <taxon>Pseudonocardiales</taxon>
        <taxon>Pseudonocardiaceae</taxon>
        <taxon>Saccharopolyspora</taxon>
    </lineage>
</organism>